<accession>A0A9W4U7C7</accession>
<reference evidence="3" key="1">
    <citation type="submission" date="2023-01" db="EMBL/GenBank/DDBJ databases">
        <authorList>
            <person name="Van Ghelder C."/>
            <person name="Rancurel C."/>
        </authorList>
    </citation>
    <scope>NUCLEOTIDE SEQUENCE</scope>
    <source>
        <strain evidence="3">CNCM I-4278</strain>
    </source>
</reference>
<evidence type="ECO:0000259" key="2">
    <source>
        <dbReference type="PROSITE" id="PS50076"/>
    </source>
</evidence>
<evidence type="ECO:0000313" key="3">
    <source>
        <dbReference type="EMBL" id="CAI6326325.1"/>
    </source>
</evidence>
<feature type="compositionally biased region" description="Polar residues" evidence="1">
    <location>
        <begin position="275"/>
        <end position="285"/>
    </location>
</feature>
<dbReference type="EMBL" id="CAOQHR010000002">
    <property type="protein sequence ID" value="CAI6326325.1"/>
    <property type="molecule type" value="Genomic_DNA"/>
</dbReference>
<dbReference type="InterPro" id="IPR052594">
    <property type="entry name" value="J_domain-containing_protein"/>
</dbReference>
<dbReference type="GO" id="GO:0005634">
    <property type="term" value="C:nucleus"/>
    <property type="evidence" value="ECO:0007669"/>
    <property type="project" value="TreeGrafter"/>
</dbReference>
<comment type="caution">
    <text evidence="3">The sequence shown here is derived from an EMBL/GenBank/DDBJ whole genome shotgun (WGS) entry which is preliminary data.</text>
</comment>
<dbReference type="SMART" id="SM00271">
    <property type="entry name" value="DnaJ"/>
    <property type="match status" value="1"/>
</dbReference>
<feature type="compositionally biased region" description="Low complexity" evidence="1">
    <location>
        <begin position="241"/>
        <end position="257"/>
    </location>
</feature>
<gene>
    <name evidence="3" type="ORF">PDIGIT_LOCUS3826</name>
</gene>
<dbReference type="PANTHER" id="PTHR44144">
    <property type="entry name" value="DNAJ HOMOLOG SUBFAMILY C MEMBER 9"/>
    <property type="match status" value="1"/>
</dbReference>
<sequence length="388" mass="43931">MAPSKKSARKAAPPEEDEFIHDEDEDIDADVEDGPPVINPYRVLALDKDATAEDVKKAYRRMALKHHPDKVTADDKEAANKLFQEIAFAYAILSDSRRRERFDLTGSTAEVLDDDDDFNWLSFYREQFSEALTTENITNFSQKYKGSEEEKQDLLKAYTEREGNLDYIFQTVMLSDVLEDDIRFRKILDDEIAKGTIESYPKYERANNDATRQKVKDKVRKQREEFDKRDAAKKQKEEEGTAAASGAAAGKASVKASTKSKKSAASNNMDDLASLIQQRQKSRQGNFFDHLEAKYAPKSTGGRGRKRESPMDEPSEEAFAAMAARKKSKTTTSKAPPKKKGKAKKPEDEDVDMDDESEDIGDSEEDEEEEEKPQKTKGRKLRRGRGKA</sequence>
<dbReference type="Pfam" id="PF23302">
    <property type="entry name" value="HTH_DNAJC9"/>
    <property type="match status" value="1"/>
</dbReference>
<dbReference type="PROSITE" id="PS50076">
    <property type="entry name" value="DNAJ_2"/>
    <property type="match status" value="1"/>
</dbReference>
<feature type="region of interest" description="Disordered" evidence="1">
    <location>
        <begin position="1"/>
        <end position="36"/>
    </location>
</feature>
<feature type="region of interest" description="Disordered" evidence="1">
    <location>
        <begin position="204"/>
        <end position="388"/>
    </location>
</feature>
<dbReference type="Pfam" id="PF00226">
    <property type="entry name" value="DnaJ"/>
    <property type="match status" value="1"/>
</dbReference>
<dbReference type="GO" id="GO:0031072">
    <property type="term" value="F:heat shock protein binding"/>
    <property type="evidence" value="ECO:0007669"/>
    <property type="project" value="TreeGrafter"/>
</dbReference>
<dbReference type="PRINTS" id="PR00625">
    <property type="entry name" value="JDOMAIN"/>
</dbReference>
<organism evidence="3 4">
    <name type="scientific">Periconia digitata</name>
    <dbReference type="NCBI Taxonomy" id="1303443"/>
    <lineage>
        <taxon>Eukaryota</taxon>
        <taxon>Fungi</taxon>
        <taxon>Dikarya</taxon>
        <taxon>Ascomycota</taxon>
        <taxon>Pezizomycotina</taxon>
        <taxon>Dothideomycetes</taxon>
        <taxon>Pleosporomycetidae</taxon>
        <taxon>Pleosporales</taxon>
        <taxon>Massarineae</taxon>
        <taxon>Periconiaceae</taxon>
        <taxon>Periconia</taxon>
    </lineage>
</organism>
<feature type="compositionally biased region" description="Acidic residues" evidence="1">
    <location>
        <begin position="14"/>
        <end position="33"/>
    </location>
</feature>
<dbReference type="CDD" id="cd06257">
    <property type="entry name" value="DnaJ"/>
    <property type="match status" value="1"/>
</dbReference>
<keyword evidence="4" id="KW-1185">Reference proteome</keyword>
<dbReference type="InterPro" id="IPR018253">
    <property type="entry name" value="DnaJ_domain_CS"/>
</dbReference>
<dbReference type="InterPro" id="IPR001623">
    <property type="entry name" value="DnaJ_domain"/>
</dbReference>
<dbReference type="FunFam" id="1.10.287.110:FF:000110">
    <property type="entry name" value="DnaJ domain protein (AFU_orthologue AFUA_2G13210)"/>
    <property type="match status" value="1"/>
</dbReference>
<evidence type="ECO:0000256" key="1">
    <source>
        <dbReference type="SAM" id="MobiDB-lite"/>
    </source>
</evidence>
<proteinExistence type="predicted"/>
<dbReference type="Gene3D" id="1.10.287.110">
    <property type="entry name" value="DnaJ domain"/>
    <property type="match status" value="1"/>
</dbReference>
<protein>
    <recommendedName>
        <fullName evidence="2">J domain-containing protein</fullName>
    </recommendedName>
</protein>
<feature type="compositionally biased region" description="Basic and acidic residues" evidence="1">
    <location>
        <begin position="204"/>
        <end position="239"/>
    </location>
</feature>
<dbReference type="OrthoDB" id="110024at2759"/>
<dbReference type="PANTHER" id="PTHR44144:SF1">
    <property type="entry name" value="DNAJ HOMOLOG SUBFAMILY C MEMBER 9"/>
    <property type="match status" value="1"/>
</dbReference>
<feature type="compositionally biased region" description="Basic residues" evidence="1">
    <location>
        <begin position="375"/>
        <end position="388"/>
    </location>
</feature>
<dbReference type="InterPro" id="IPR036869">
    <property type="entry name" value="J_dom_sf"/>
</dbReference>
<dbReference type="SUPFAM" id="SSF46565">
    <property type="entry name" value="Chaperone J-domain"/>
    <property type="match status" value="1"/>
</dbReference>
<name>A0A9W4U7C7_9PLEO</name>
<feature type="domain" description="J" evidence="2">
    <location>
        <begin position="39"/>
        <end position="106"/>
    </location>
</feature>
<dbReference type="PROSITE" id="PS00636">
    <property type="entry name" value="DNAJ_1"/>
    <property type="match status" value="1"/>
</dbReference>
<dbReference type="GO" id="GO:0005737">
    <property type="term" value="C:cytoplasm"/>
    <property type="evidence" value="ECO:0007669"/>
    <property type="project" value="TreeGrafter"/>
</dbReference>
<dbReference type="Proteomes" id="UP001152607">
    <property type="component" value="Unassembled WGS sequence"/>
</dbReference>
<feature type="compositionally biased region" description="Acidic residues" evidence="1">
    <location>
        <begin position="348"/>
        <end position="371"/>
    </location>
</feature>
<evidence type="ECO:0000313" key="4">
    <source>
        <dbReference type="Proteomes" id="UP001152607"/>
    </source>
</evidence>
<dbReference type="AlphaFoldDB" id="A0A9W4U7C7"/>
<dbReference type="InterPro" id="IPR056453">
    <property type="entry name" value="HTH_DNAJC9"/>
</dbReference>